<protein>
    <submittedName>
        <fullName evidence="1">Uncharacterized protein</fullName>
    </submittedName>
</protein>
<keyword evidence="2" id="KW-1185">Reference proteome</keyword>
<proteinExistence type="predicted"/>
<organism evidence="1 2">
    <name type="scientific">Nesidiocoris tenuis</name>
    <dbReference type="NCBI Taxonomy" id="355587"/>
    <lineage>
        <taxon>Eukaryota</taxon>
        <taxon>Metazoa</taxon>
        <taxon>Ecdysozoa</taxon>
        <taxon>Arthropoda</taxon>
        <taxon>Hexapoda</taxon>
        <taxon>Insecta</taxon>
        <taxon>Pterygota</taxon>
        <taxon>Neoptera</taxon>
        <taxon>Paraneoptera</taxon>
        <taxon>Hemiptera</taxon>
        <taxon>Heteroptera</taxon>
        <taxon>Panheteroptera</taxon>
        <taxon>Cimicomorpha</taxon>
        <taxon>Miridae</taxon>
        <taxon>Dicyphina</taxon>
        <taxon>Nesidiocoris</taxon>
    </lineage>
</organism>
<sequence length="126" mass="14118">MVAPRDFGSSHFLITDGANIVQIRQLSLARFGETFDLVDGRSALHEHQPADPSFAPANKGFELFIPVITSRLCVKERNDMFLKAVPNIEVCVDAHHARTNGTTRFKNQYPGTVEEQEDSEAEFDLQ</sequence>
<dbReference type="Proteomes" id="UP000479000">
    <property type="component" value="Unassembled WGS sequence"/>
</dbReference>
<evidence type="ECO:0000313" key="2">
    <source>
        <dbReference type="Proteomes" id="UP000479000"/>
    </source>
</evidence>
<gene>
    <name evidence="1" type="ORF">NTEN_LOCUS18357</name>
</gene>
<name>A0A6H5HBH1_9HEMI</name>
<dbReference type="EMBL" id="CADCXU010027019">
    <property type="protein sequence ID" value="CAB0013804.1"/>
    <property type="molecule type" value="Genomic_DNA"/>
</dbReference>
<dbReference type="AlphaFoldDB" id="A0A6H5HBH1"/>
<evidence type="ECO:0000313" key="1">
    <source>
        <dbReference type="EMBL" id="CAB0013804.1"/>
    </source>
</evidence>
<accession>A0A6H5HBH1</accession>
<reference evidence="1 2" key="1">
    <citation type="submission" date="2020-02" db="EMBL/GenBank/DDBJ databases">
        <authorList>
            <person name="Ferguson B K."/>
        </authorList>
    </citation>
    <scope>NUCLEOTIDE SEQUENCE [LARGE SCALE GENOMIC DNA]</scope>
</reference>